<feature type="region of interest" description="Disordered" evidence="1">
    <location>
        <begin position="1"/>
        <end position="45"/>
    </location>
</feature>
<proteinExistence type="predicted"/>
<dbReference type="PANTHER" id="PTHR35408">
    <property type="entry name" value="CHROMOSOME 15, WHOLE GENOME SHOTGUN SEQUENCE"/>
    <property type="match status" value="1"/>
</dbReference>
<dbReference type="Pfam" id="PF25550">
    <property type="entry name" value="DUF7928"/>
    <property type="match status" value="1"/>
</dbReference>
<feature type="domain" description="DUF7928" evidence="4">
    <location>
        <begin position="53"/>
        <end position="165"/>
    </location>
</feature>
<feature type="transmembrane region" description="Helical" evidence="2">
    <location>
        <begin position="219"/>
        <end position="238"/>
    </location>
</feature>
<keyword evidence="6" id="KW-1185">Reference proteome</keyword>
<dbReference type="EMBL" id="MU005973">
    <property type="protein sequence ID" value="KAF2861281.1"/>
    <property type="molecule type" value="Genomic_DNA"/>
</dbReference>
<dbReference type="OrthoDB" id="38531at2759"/>
<protein>
    <submittedName>
        <fullName evidence="5">Uncharacterized protein</fullName>
    </submittedName>
</protein>
<sequence length="659" mass="73414">MGLLAYVKPSKGKKKKGSTPPSSSWSSSPISRPDSIYAAGGPRSSQADNVNKIKCNVMVNWLYQQQMKLLWTANGPDEGVVLKKSSSSYTCCPADALYVRAAMTVNARVIKVFLQYNEQPYVPLPNGLRLQFVAFITDRGILVVWGDEPKHLLDRAQGIEKSPMELDASGSENDVEMGYTSIATAGTLAMTAIAVQTYYDHSYVRMAFALTAFPHFWPALFFFQSLIGDVAQLFGPIPRMKENTKRLRRDAEALPQEGLRAVIEPTIRSLKAAMSTYEMQGGTANIFHNANPTDGSQPILRRDKFKKASNMNYAMSVSVRVKVKLEADEENETYNQALAEVVEEDQGMIRAGGNVRIGDYILVIDSNTCVPVDCFLDAVSEMEQSPQVTILQYASGVMNIRYVANSDVAPFVGHNAILRWSAMQEIAYDCPHDHYEKYWSEETLPEDFDMALRLQTAGYTVRLGAYQNGEFKECVSLTVTIMAYIGTYYALGSAWLLTLFNYLLVGFKSYFAIVIIFSGVGNLALAVLRCRLGEKSLLSALLENLCWVPLLTIFLGGVSLHVNQAILSHMFSVNLTWGATSKEAENTTFFEEVPRIVRKFKSTFDFCFGCSAMMIVLACFVPPLWRIKSLINIYSPSAIVAGHFFQPIALNPDLMRFTW</sequence>
<feature type="domain" description="Glycosyltransferase 2-like" evidence="3">
    <location>
        <begin position="360"/>
        <end position="556"/>
    </location>
</feature>
<feature type="transmembrane region" description="Helical" evidence="2">
    <location>
        <begin position="510"/>
        <end position="528"/>
    </location>
</feature>
<feature type="compositionally biased region" description="Low complexity" evidence="1">
    <location>
        <begin position="18"/>
        <end position="35"/>
    </location>
</feature>
<keyword evidence="2" id="KW-0812">Transmembrane</keyword>
<evidence type="ECO:0000256" key="2">
    <source>
        <dbReference type="SAM" id="Phobius"/>
    </source>
</evidence>
<gene>
    <name evidence="5" type="ORF">K470DRAFT_281569</name>
</gene>
<evidence type="ECO:0000313" key="6">
    <source>
        <dbReference type="Proteomes" id="UP000799421"/>
    </source>
</evidence>
<evidence type="ECO:0000313" key="5">
    <source>
        <dbReference type="EMBL" id="KAF2861281.1"/>
    </source>
</evidence>
<keyword evidence="2" id="KW-0472">Membrane</keyword>
<dbReference type="Gene3D" id="3.90.550.10">
    <property type="entry name" value="Spore Coat Polysaccharide Biosynthesis Protein SpsA, Chain A"/>
    <property type="match status" value="1"/>
</dbReference>
<accession>A0A6A7C198</accession>
<dbReference type="Pfam" id="PF13632">
    <property type="entry name" value="Glyco_trans_2_3"/>
    <property type="match status" value="1"/>
</dbReference>
<name>A0A6A7C198_9PEZI</name>
<feature type="transmembrane region" description="Helical" evidence="2">
    <location>
        <begin position="481"/>
        <end position="504"/>
    </location>
</feature>
<dbReference type="SUPFAM" id="SSF53448">
    <property type="entry name" value="Nucleotide-diphospho-sugar transferases"/>
    <property type="match status" value="1"/>
</dbReference>
<dbReference type="InterPro" id="IPR001173">
    <property type="entry name" value="Glyco_trans_2-like"/>
</dbReference>
<organism evidence="5 6">
    <name type="scientific">Piedraia hortae CBS 480.64</name>
    <dbReference type="NCBI Taxonomy" id="1314780"/>
    <lineage>
        <taxon>Eukaryota</taxon>
        <taxon>Fungi</taxon>
        <taxon>Dikarya</taxon>
        <taxon>Ascomycota</taxon>
        <taxon>Pezizomycotina</taxon>
        <taxon>Dothideomycetes</taxon>
        <taxon>Dothideomycetidae</taxon>
        <taxon>Capnodiales</taxon>
        <taxon>Piedraiaceae</taxon>
        <taxon>Piedraia</taxon>
    </lineage>
</organism>
<dbReference type="PANTHER" id="PTHR35408:SF3">
    <property type="entry name" value="GLYCOSYLTRANSFERASE 2-LIKE DOMAIN-CONTAINING PROTEIN"/>
    <property type="match status" value="1"/>
</dbReference>
<reference evidence="5" key="1">
    <citation type="journal article" date="2020" name="Stud. Mycol.">
        <title>101 Dothideomycetes genomes: a test case for predicting lifestyles and emergence of pathogens.</title>
        <authorList>
            <person name="Haridas S."/>
            <person name="Albert R."/>
            <person name="Binder M."/>
            <person name="Bloem J."/>
            <person name="Labutti K."/>
            <person name="Salamov A."/>
            <person name="Andreopoulos B."/>
            <person name="Baker S."/>
            <person name="Barry K."/>
            <person name="Bills G."/>
            <person name="Bluhm B."/>
            <person name="Cannon C."/>
            <person name="Castanera R."/>
            <person name="Culley D."/>
            <person name="Daum C."/>
            <person name="Ezra D."/>
            <person name="Gonzalez J."/>
            <person name="Henrissat B."/>
            <person name="Kuo A."/>
            <person name="Liang C."/>
            <person name="Lipzen A."/>
            <person name="Lutzoni F."/>
            <person name="Magnuson J."/>
            <person name="Mondo S."/>
            <person name="Nolan M."/>
            <person name="Ohm R."/>
            <person name="Pangilinan J."/>
            <person name="Park H.-J."/>
            <person name="Ramirez L."/>
            <person name="Alfaro M."/>
            <person name="Sun H."/>
            <person name="Tritt A."/>
            <person name="Yoshinaga Y."/>
            <person name="Zwiers L.-H."/>
            <person name="Turgeon B."/>
            <person name="Goodwin S."/>
            <person name="Spatafora J."/>
            <person name="Crous P."/>
            <person name="Grigoriev I."/>
        </authorList>
    </citation>
    <scope>NUCLEOTIDE SEQUENCE</scope>
    <source>
        <strain evidence="5">CBS 480.64</strain>
    </source>
</reference>
<feature type="transmembrane region" description="Helical" evidence="2">
    <location>
        <begin position="603"/>
        <end position="625"/>
    </location>
</feature>
<evidence type="ECO:0000256" key="1">
    <source>
        <dbReference type="SAM" id="MobiDB-lite"/>
    </source>
</evidence>
<evidence type="ECO:0000259" key="4">
    <source>
        <dbReference type="Pfam" id="PF25550"/>
    </source>
</evidence>
<feature type="transmembrane region" description="Helical" evidence="2">
    <location>
        <begin position="540"/>
        <end position="562"/>
    </location>
</feature>
<evidence type="ECO:0000259" key="3">
    <source>
        <dbReference type="Pfam" id="PF13632"/>
    </source>
</evidence>
<dbReference type="InterPro" id="IPR029044">
    <property type="entry name" value="Nucleotide-diphossugar_trans"/>
</dbReference>
<dbReference type="Proteomes" id="UP000799421">
    <property type="component" value="Unassembled WGS sequence"/>
</dbReference>
<dbReference type="InterPro" id="IPR057688">
    <property type="entry name" value="DUF7928"/>
</dbReference>
<dbReference type="AlphaFoldDB" id="A0A6A7C198"/>
<keyword evidence="2" id="KW-1133">Transmembrane helix</keyword>